<keyword evidence="4" id="KW-1185">Reference proteome</keyword>
<dbReference type="InterPro" id="IPR017927">
    <property type="entry name" value="FAD-bd_FR_type"/>
</dbReference>
<dbReference type="Gene3D" id="3.40.50.80">
    <property type="entry name" value="Nucleotide-binding domain of ferredoxin-NADP reductase (FNR) module"/>
    <property type="match status" value="1"/>
</dbReference>
<dbReference type="SUPFAM" id="SSF63380">
    <property type="entry name" value="Riboflavin synthase domain-like"/>
    <property type="match status" value="1"/>
</dbReference>
<evidence type="ECO:0000313" key="3">
    <source>
        <dbReference type="EMBL" id="GAA0605192.1"/>
    </source>
</evidence>
<dbReference type="Pfam" id="PF08021">
    <property type="entry name" value="FAD_binding_9"/>
    <property type="match status" value="1"/>
</dbReference>
<name>A0ABP3R9G8_9HYPH</name>
<dbReference type="PANTHER" id="PTHR30157">
    <property type="entry name" value="FERRIC REDUCTASE, NADPH-DEPENDENT"/>
    <property type="match status" value="1"/>
</dbReference>
<evidence type="ECO:0000313" key="4">
    <source>
        <dbReference type="Proteomes" id="UP001424441"/>
    </source>
</evidence>
<feature type="domain" description="FAD-binding FR-type" evidence="2">
    <location>
        <begin position="17"/>
        <end position="125"/>
    </location>
</feature>
<organism evidence="3 4">
    <name type="scientific">Paenochrobactrum glaciei</name>
    <dbReference type="NCBI Taxonomy" id="486407"/>
    <lineage>
        <taxon>Bacteria</taxon>
        <taxon>Pseudomonadati</taxon>
        <taxon>Pseudomonadota</taxon>
        <taxon>Alphaproteobacteria</taxon>
        <taxon>Hyphomicrobiales</taxon>
        <taxon>Brucellaceae</taxon>
        <taxon>Paenochrobactrum</taxon>
    </lineage>
</organism>
<evidence type="ECO:0000256" key="1">
    <source>
        <dbReference type="ARBA" id="ARBA00035644"/>
    </source>
</evidence>
<evidence type="ECO:0000259" key="2">
    <source>
        <dbReference type="PROSITE" id="PS51384"/>
    </source>
</evidence>
<dbReference type="Proteomes" id="UP001424441">
    <property type="component" value="Unassembled WGS sequence"/>
</dbReference>
<comment type="caution">
    <text evidence="3">The sequence shown here is derived from an EMBL/GenBank/DDBJ whole genome shotgun (WGS) entry which is preliminary data.</text>
</comment>
<reference evidence="4" key="1">
    <citation type="journal article" date="2019" name="Int. J. Syst. Evol. Microbiol.">
        <title>The Global Catalogue of Microorganisms (GCM) 10K type strain sequencing project: providing services to taxonomists for standard genome sequencing and annotation.</title>
        <authorList>
            <consortium name="The Broad Institute Genomics Platform"/>
            <consortium name="The Broad Institute Genome Sequencing Center for Infectious Disease"/>
            <person name="Wu L."/>
            <person name="Ma J."/>
        </authorList>
    </citation>
    <scope>NUCLEOTIDE SEQUENCE [LARGE SCALE GENOMIC DNA]</scope>
    <source>
        <strain evidence="4">JCM 15115</strain>
    </source>
</reference>
<dbReference type="Gene3D" id="2.40.30.10">
    <property type="entry name" value="Translation factors"/>
    <property type="match status" value="1"/>
</dbReference>
<dbReference type="InterPro" id="IPR007037">
    <property type="entry name" value="SIP_rossman_dom"/>
</dbReference>
<dbReference type="PROSITE" id="PS51384">
    <property type="entry name" value="FAD_FR"/>
    <property type="match status" value="1"/>
</dbReference>
<comment type="similarity">
    <text evidence="1">Belongs to the SIP oxidoreductase family.</text>
</comment>
<protein>
    <submittedName>
        <fullName evidence="3">Siderophore-interacting protein</fullName>
    </submittedName>
</protein>
<dbReference type="EMBL" id="BAAADE010000003">
    <property type="protein sequence ID" value="GAA0605192.1"/>
    <property type="molecule type" value="Genomic_DNA"/>
</dbReference>
<sequence length="256" mass="28568">MEIEMSDFEITERAPIPTDRRLRIAEVREVQMVSPHMKRITVGSSALEGFPVKRPAQWVKLFVPVADSERSSGRAYTIRYFYENDAEMDIDFVLHGDGPCSTWAERAKPGDVIQMAGPRGGYRYDESAEHLLIGGDETALPAIGAILEDLPETAKVTAFLEVPEDSDKQQIITKASADIHWISRKGAPIGSSRELQDAMMTTDLSKENGQVWFSAEAGVVRDVRRHFVADCGFDRSRVIAAGYWKKGETDFKDPDS</sequence>
<dbReference type="InterPro" id="IPR013113">
    <property type="entry name" value="SIP_FAD-bd"/>
</dbReference>
<gene>
    <name evidence="3" type="ORF">GCM10008943_20950</name>
</gene>
<proteinExistence type="inferred from homology"/>
<dbReference type="PANTHER" id="PTHR30157:SF0">
    <property type="entry name" value="NADPH-DEPENDENT FERRIC-CHELATE REDUCTASE"/>
    <property type="match status" value="1"/>
</dbReference>
<dbReference type="InterPro" id="IPR039374">
    <property type="entry name" value="SIP_fam"/>
</dbReference>
<dbReference type="InterPro" id="IPR017938">
    <property type="entry name" value="Riboflavin_synthase-like_b-brl"/>
</dbReference>
<accession>A0ABP3R9G8</accession>
<dbReference type="InterPro" id="IPR039261">
    <property type="entry name" value="FNR_nucleotide-bd"/>
</dbReference>
<dbReference type="CDD" id="cd06193">
    <property type="entry name" value="siderophore_interacting"/>
    <property type="match status" value="1"/>
</dbReference>
<dbReference type="Pfam" id="PF04954">
    <property type="entry name" value="SIP"/>
    <property type="match status" value="1"/>
</dbReference>